<dbReference type="SUPFAM" id="SSF57667">
    <property type="entry name" value="beta-beta-alpha zinc fingers"/>
    <property type="match status" value="1"/>
</dbReference>
<reference evidence="12" key="1">
    <citation type="submission" date="2016-04" db="EMBL/GenBank/DDBJ databases">
        <authorList>
            <person name="Evans L.H."/>
            <person name="Alamgir A."/>
            <person name="Owens N."/>
            <person name="Weber N.D."/>
            <person name="Virtaneva K."/>
            <person name="Barbian K."/>
            <person name="Babar A."/>
            <person name="Rosenke K."/>
        </authorList>
    </citation>
    <scope>NUCLEOTIDE SEQUENCE [LARGE SCALE GENOMIC DNA]</scope>
    <source>
        <strain evidence="12">CBS 101.48</strain>
    </source>
</reference>
<evidence type="ECO:0000256" key="9">
    <source>
        <dbReference type="PROSITE-ProRule" id="PRU00042"/>
    </source>
</evidence>
<dbReference type="Proteomes" id="UP000078561">
    <property type="component" value="Unassembled WGS sequence"/>
</dbReference>
<keyword evidence="3" id="KW-0677">Repeat</keyword>
<dbReference type="GO" id="GO:0000978">
    <property type="term" value="F:RNA polymerase II cis-regulatory region sequence-specific DNA binding"/>
    <property type="evidence" value="ECO:0007669"/>
    <property type="project" value="TreeGrafter"/>
</dbReference>
<sequence length="264" mass="29536">MDTGRISLPSIETMLNSRPIHLQTTPLLSGTDNHQFYDQHNDSTPPGSPLLLSSSSSSSSLNSSMWNRHSRSISLDDSYPPPSTTKPCMGPPERYSPPRIVPSVPPSHEGSAHQRSSQPTITSTVLPSYSYHHQRSSAKIDSNHKQQQTSSSSASMVHRNQHHLHHRRAVSTSHLFTLSNTPTHHHRSPDLSFMTTPNRKYLCTECTKSFSRPSSLRTHMFSHTGEKPFACPHPGCDRTFSVQSNMRRHIRVHYSASPATLYPT</sequence>
<dbReference type="OrthoDB" id="6077919at2759"/>
<dbReference type="FunFam" id="3.30.160.60:FF:000125">
    <property type="entry name" value="Putative zinc finger protein 143"/>
    <property type="match status" value="1"/>
</dbReference>
<evidence type="ECO:0000256" key="3">
    <source>
        <dbReference type="ARBA" id="ARBA00022737"/>
    </source>
</evidence>
<evidence type="ECO:0000256" key="10">
    <source>
        <dbReference type="SAM" id="MobiDB-lite"/>
    </source>
</evidence>
<protein>
    <recommendedName>
        <fullName evidence="11">C2H2-type domain-containing protein</fullName>
    </recommendedName>
</protein>
<evidence type="ECO:0000256" key="1">
    <source>
        <dbReference type="ARBA" id="ARBA00006991"/>
    </source>
</evidence>
<evidence type="ECO:0000256" key="8">
    <source>
        <dbReference type="ARBA" id="ARBA00023242"/>
    </source>
</evidence>
<gene>
    <name evidence="12" type="primary">ABSGL_06606.1 scaffold 8461</name>
</gene>
<dbReference type="AlphaFoldDB" id="A0A163KW37"/>
<dbReference type="GO" id="GO:0000981">
    <property type="term" value="F:DNA-binding transcription factor activity, RNA polymerase II-specific"/>
    <property type="evidence" value="ECO:0007669"/>
    <property type="project" value="TreeGrafter"/>
</dbReference>
<keyword evidence="4 9" id="KW-0863">Zinc-finger</keyword>
<dbReference type="GO" id="GO:0008270">
    <property type="term" value="F:zinc ion binding"/>
    <property type="evidence" value="ECO:0007669"/>
    <property type="project" value="UniProtKB-KW"/>
</dbReference>
<evidence type="ECO:0000313" key="12">
    <source>
        <dbReference type="EMBL" id="SAM00880.1"/>
    </source>
</evidence>
<dbReference type="GO" id="GO:0000785">
    <property type="term" value="C:chromatin"/>
    <property type="evidence" value="ECO:0007669"/>
    <property type="project" value="TreeGrafter"/>
</dbReference>
<dbReference type="EMBL" id="LT553433">
    <property type="protein sequence ID" value="SAM00880.1"/>
    <property type="molecule type" value="Genomic_DNA"/>
</dbReference>
<dbReference type="PROSITE" id="PS50157">
    <property type="entry name" value="ZINC_FINGER_C2H2_2"/>
    <property type="match status" value="2"/>
</dbReference>
<dbReference type="InterPro" id="IPR036236">
    <property type="entry name" value="Znf_C2H2_sf"/>
</dbReference>
<dbReference type="GO" id="GO:0031519">
    <property type="term" value="C:PcG protein complex"/>
    <property type="evidence" value="ECO:0007669"/>
    <property type="project" value="TreeGrafter"/>
</dbReference>
<dbReference type="Pfam" id="PF00096">
    <property type="entry name" value="zf-C2H2"/>
    <property type="match status" value="2"/>
</dbReference>
<accession>A0A163KW37</accession>
<keyword evidence="6" id="KW-0805">Transcription regulation</keyword>
<keyword evidence="8" id="KW-0539">Nucleus</keyword>
<evidence type="ECO:0000256" key="6">
    <source>
        <dbReference type="ARBA" id="ARBA00023015"/>
    </source>
</evidence>
<evidence type="ECO:0000313" key="13">
    <source>
        <dbReference type="Proteomes" id="UP000078561"/>
    </source>
</evidence>
<dbReference type="PANTHER" id="PTHR14003:SF20">
    <property type="entry name" value="FINGER DOMAIN PROTEIN, PUTATIVE (AFU_ORTHOLOGUE AFUA_4G10380)-RELATED"/>
    <property type="match status" value="1"/>
</dbReference>
<dbReference type="PANTHER" id="PTHR14003">
    <property type="entry name" value="TRANSCRIPTIONAL REPRESSOR PROTEIN YY"/>
    <property type="match status" value="1"/>
</dbReference>
<dbReference type="FunFam" id="3.30.160.60:FF:000761">
    <property type="entry name" value="Zinc finger protein 449"/>
    <property type="match status" value="1"/>
</dbReference>
<keyword evidence="5" id="KW-0862">Zinc</keyword>
<comment type="similarity">
    <text evidence="1">Belongs to the krueppel C2H2-type zinc-finger protein family.</text>
</comment>
<proteinExistence type="inferred from homology"/>
<dbReference type="InterPro" id="IPR013087">
    <property type="entry name" value="Znf_C2H2_type"/>
</dbReference>
<feature type="region of interest" description="Disordered" evidence="10">
    <location>
        <begin position="24"/>
        <end position="157"/>
    </location>
</feature>
<evidence type="ECO:0000256" key="4">
    <source>
        <dbReference type="ARBA" id="ARBA00022771"/>
    </source>
</evidence>
<feature type="domain" description="C2H2-type" evidence="11">
    <location>
        <begin position="229"/>
        <end position="258"/>
    </location>
</feature>
<dbReference type="GO" id="GO:0005667">
    <property type="term" value="C:transcription regulator complex"/>
    <property type="evidence" value="ECO:0007669"/>
    <property type="project" value="TreeGrafter"/>
</dbReference>
<feature type="compositionally biased region" description="Low complexity" evidence="10">
    <location>
        <begin position="49"/>
        <end position="64"/>
    </location>
</feature>
<dbReference type="Gene3D" id="3.30.160.60">
    <property type="entry name" value="Classic Zinc Finger"/>
    <property type="match status" value="2"/>
</dbReference>
<evidence type="ECO:0000256" key="2">
    <source>
        <dbReference type="ARBA" id="ARBA00022723"/>
    </source>
</evidence>
<dbReference type="InParanoid" id="A0A163KW37"/>
<organism evidence="12">
    <name type="scientific">Absidia glauca</name>
    <name type="common">Pin mould</name>
    <dbReference type="NCBI Taxonomy" id="4829"/>
    <lineage>
        <taxon>Eukaryota</taxon>
        <taxon>Fungi</taxon>
        <taxon>Fungi incertae sedis</taxon>
        <taxon>Mucoromycota</taxon>
        <taxon>Mucoromycotina</taxon>
        <taxon>Mucoromycetes</taxon>
        <taxon>Mucorales</taxon>
        <taxon>Cunninghamellaceae</taxon>
        <taxon>Absidia</taxon>
    </lineage>
</organism>
<evidence type="ECO:0000259" key="11">
    <source>
        <dbReference type="PROSITE" id="PS50157"/>
    </source>
</evidence>
<feature type="compositionally biased region" description="Polar residues" evidence="10">
    <location>
        <begin position="24"/>
        <end position="34"/>
    </location>
</feature>
<evidence type="ECO:0000256" key="7">
    <source>
        <dbReference type="ARBA" id="ARBA00023163"/>
    </source>
</evidence>
<evidence type="ECO:0000256" key="5">
    <source>
        <dbReference type="ARBA" id="ARBA00022833"/>
    </source>
</evidence>
<keyword evidence="13" id="KW-1185">Reference proteome</keyword>
<keyword evidence="2" id="KW-0479">Metal-binding</keyword>
<keyword evidence="7" id="KW-0804">Transcription</keyword>
<name>A0A163KW37_ABSGL</name>
<dbReference type="PROSITE" id="PS00028">
    <property type="entry name" value="ZINC_FINGER_C2H2_1"/>
    <property type="match status" value="2"/>
</dbReference>
<dbReference type="STRING" id="4829.A0A163KW37"/>
<dbReference type="SMART" id="SM00355">
    <property type="entry name" value="ZnF_C2H2"/>
    <property type="match status" value="2"/>
</dbReference>
<feature type="compositionally biased region" description="Polar residues" evidence="10">
    <location>
        <begin position="113"/>
        <end position="127"/>
    </location>
</feature>
<feature type="domain" description="C2H2-type" evidence="11">
    <location>
        <begin position="201"/>
        <end position="228"/>
    </location>
</feature>
<feature type="compositionally biased region" description="Polar residues" evidence="10">
    <location>
        <begin position="137"/>
        <end position="155"/>
    </location>
</feature>